<keyword evidence="3" id="KW-0808">Transferase</keyword>
<keyword evidence="1" id="KW-0444">Lipid biosynthesis</keyword>
<proteinExistence type="predicted"/>
<dbReference type="PANTHER" id="PTHR43480:SF1">
    <property type="entry name" value="ACYL-[ACYL-CARRIER-PROTEIN]--UDP-N-ACETYLGLUCOSAMINE O-ACYLTRANSFERASE, MITOCHONDRIAL-RELATED"/>
    <property type="match status" value="1"/>
</dbReference>
<dbReference type="KEGG" id="moz:MoryE10_20790"/>
<dbReference type="InterPro" id="IPR001451">
    <property type="entry name" value="Hexapep"/>
</dbReference>
<evidence type="ECO:0000256" key="6">
    <source>
        <dbReference type="ARBA" id="ARBA00023315"/>
    </source>
</evidence>
<dbReference type="PANTHER" id="PTHR43480">
    <property type="entry name" value="ACYL-[ACYL-CARRIER-PROTEIN]--UDP-N-ACETYLGLUCOSAMINE O-ACYLTRANSFERASE"/>
    <property type="match status" value="1"/>
</dbReference>
<keyword evidence="4" id="KW-0677">Repeat</keyword>
<accession>A0A8D5AHH3</accession>
<dbReference type="EMBL" id="AP019782">
    <property type="protein sequence ID" value="BBL71473.1"/>
    <property type="molecule type" value="Genomic_DNA"/>
</dbReference>
<dbReference type="Gene3D" id="2.160.10.10">
    <property type="entry name" value="Hexapeptide repeat proteins"/>
    <property type="match status" value="1"/>
</dbReference>
<name>A0A8D5AHH3_9GAMM</name>
<gene>
    <name evidence="8" type="primary">lpxA-2</name>
    <name evidence="8" type="ORF">MoryE10_20790</name>
</gene>
<dbReference type="CDD" id="cd03351">
    <property type="entry name" value="LbH_UDP-GlcNAc_AT"/>
    <property type="match status" value="1"/>
</dbReference>
<reference evidence="8" key="1">
    <citation type="submission" date="2019-06" db="EMBL/GenBank/DDBJ databases">
        <title>Complete genome sequence of Methylogaea oryzae strain JCM16910.</title>
        <authorList>
            <person name="Asakawa S."/>
        </authorList>
    </citation>
    <scope>NUCLEOTIDE SEQUENCE</scope>
    <source>
        <strain evidence="8">E10</strain>
    </source>
</reference>
<evidence type="ECO:0000259" key="7">
    <source>
        <dbReference type="Pfam" id="PF13720"/>
    </source>
</evidence>
<evidence type="ECO:0000256" key="3">
    <source>
        <dbReference type="ARBA" id="ARBA00022679"/>
    </source>
</evidence>
<dbReference type="InterPro" id="IPR029098">
    <property type="entry name" value="Acetyltransf_C"/>
</dbReference>
<dbReference type="GO" id="GO:0016020">
    <property type="term" value="C:membrane"/>
    <property type="evidence" value="ECO:0007669"/>
    <property type="project" value="GOC"/>
</dbReference>
<organism evidence="8 9">
    <name type="scientific">Methylogaea oryzae</name>
    <dbReference type="NCBI Taxonomy" id="1295382"/>
    <lineage>
        <taxon>Bacteria</taxon>
        <taxon>Pseudomonadati</taxon>
        <taxon>Pseudomonadota</taxon>
        <taxon>Gammaproteobacteria</taxon>
        <taxon>Methylococcales</taxon>
        <taxon>Methylococcaceae</taxon>
        <taxon>Methylogaea</taxon>
    </lineage>
</organism>
<evidence type="ECO:0000256" key="2">
    <source>
        <dbReference type="ARBA" id="ARBA00022556"/>
    </source>
</evidence>
<dbReference type="NCBIfam" id="TIGR01852">
    <property type="entry name" value="lipid_A_lpxA"/>
    <property type="match status" value="1"/>
</dbReference>
<feature type="domain" description="UDP N-acetylglucosamine O-acyltransferase C-terminal" evidence="7">
    <location>
        <begin position="175"/>
        <end position="240"/>
    </location>
</feature>
<keyword evidence="5" id="KW-0443">Lipid metabolism</keyword>
<evidence type="ECO:0000256" key="5">
    <source>
        <dbReference type="ARBA" id="ARBA00023098"/>
    </source>
</evidence>
<dbReference type="InterPro" id="IPR018357">
    <property type="entry name" value="Hexapep_transf_CS"/>
</dbReference>
<dbReference type="SUPFAM" id="SSF51161">
    <property type="entry name" value="Trimeric LpxA-like enzymes"/>
    <property type="match status" value="1"/>
</dbReference>
<sequence length="259" mass="28053">MTANIHPTAQVASTAKLGPGVSVGPYAIVEDDVEIGSDSVIDAHAVVRRYVKMGQGNWVHPHAVLGGLPQDLGFDRHRATWVEIGDHNVFREGVTVSRATGTATRIGSNCYLMNNSHIGHDCELGDYNILAANVALGGHVLVGDRVFFGGQAVVHQFCRIGSFAMIRGMAGVNKDVLPYSLVGGAPIKHYRLNTVGLRRNGVDGERYRVLSNAFRRLRQRQSLDELPDTPEMAYLRAWLAAQSKRSLAGFVAPGVKAED</sequence>
<dbReference type="NCBIfam" id="NF003657">
    <property type="entry name" value="PRK05289.1"/>
    <property type="match status" value="1"/>
</dbReference>
<dbReference type="InterPro" id="IPR011004">
    <property type="entry name" value="Trimer_LpxA-like_sf"/>
</dbReference>
<dbReference type="GO" id="GO:0008780">
    <property type="term" value="F:acyl-[acyl-carrier-protein]-UDP-N-acetylglucosamine O-acyltransferase activity"/>
    <property type="evidence" value="ECO:0007669"/>
    <property type="project" value="InterPro"/>
</dbReference>
<dbReference type="PROSITE" id="PS00101">
    <property type="entry name" value="HEXAPEP_TRANSFERASES"/>
    <property type="match status" value="1"/>
</dbReference>
<protein>
    <submittedName>
        <fullName evidence="8">Acyl-[acyl-carrier-protein]--UDP-N-acetylglucosam ine O-acyltransferase</fullName>
    </submittedName>
</protein>
<evidence type="ECO:0000313" key="9">
    <source>
        <dbReference type="Proteomes" id="UP000824988"/>
    </source>
</evidence>
<dbReference type="AlphaFoldDB" id="A0A8D5AHH3"/>
<evidence type="ECO:0000313" key="8">
    <source>
        <dbReference type="EMBL" id="BBL71473.1"/>
    </source>
</evidence>
<dbReference type="PIRSF" id="PIRSF000456">
    <property type="entry name" value="UDP-GlcNAc_acltr"/>
    <property type="match status" value="1"/>
</dbReference>
<dbReference type="RefSeq" id="WP_054772913.1">
    <property type="nucleotide sequence ID" value="NZ_AP019782.1"/>
</dbReference>
<keyword evidence="6" id="KW-0012">Acyltransferase</keyword>
<dbReference type="Proteomes" id="UP000824988">
    <property type="component" value="Chromosome"/>
</dbReference>
<evidence type="ECO:0000256" key="1">
    <source>
        <dbReference type="ARBA" id="ARBA00022516"/>
    </source>
</evidence>
<dbReference type="Pfam" id="PF00132">
    <property type="entry name" value="Hexapep"/>
    <property type="match status" value="2"/>
</dbReference>
<evidence type="ECO:0000256" key="4">
    <source>
        <dbReference type="ARBA" id="ARBA00022737"/>
    </source>
</evidence>
<dbReference type="InterPro" id="IPR010137">
    <property type="entry name" value="Lipid_A_LpxA"/>
</dbReference>
<keyword evidence="9" id="KW-1185">Reference proteome</keyword>
<dbReference type="Pfam" id="PF13720">
    <property type="entry name" value="Acetyltransf_11"/>
    <property type="match status" value="1"/>
</dbReference>
<dbReference type="GO" id="GO:0009245">
    <property type="term" value="P:lipid A biosynthetic process"/>
    <property type="evidence" value="ECO:0007669"/>
    <property type="project" value="UniProtKB-KW"/>
</dbReference>
<keyword evidence="2" id="KW-0441">Lipid A biosynthesis</keyword>